<proteinExistence type="predicted"/>
<name>A0A660L9Y6_9ACTN</name>
<organism evidence="1 2">
    <name type="scientific">Solirubrobacter pauli</name>
    <dbReference type="NCBI Taxonomy" id="166793"/>
    <lineage>
        <taxon>Bacteria</taxon>
        <taxon>Bacillati</taxon>
        <taxon>Actinomycetota</taxon>
        <taxon>Thermoleophilia</taxon>
        <taxon>Solirubrobacterales</taxon>
        <taxon>Solirubrobacteraceae</taxon>
        <taxon>Solirubrobacter</taxon>
    </lineage>
</organism>
<sequence>MRMKHVSEAIRREIDQARGGDRPVASVRVTESALPGTVAAVSLSPERAESLRLDARLAEAAVEILVHPDDYAELLEEPGLELGEDSGVRRVFGVPLIDAL</sequence>
<reference evidence="1 2" key="1">
    <citation type="submission" date="2018-10" db="EMBL/GenBank/DDBJ databases">
        <title>Genomic Encyclopedia of Archaeal and Bacterial Type Strains, Phase II (KMG-II): from individual species to whole genera.</title>
        <authorList>
            <person name="Goeker M."/>
        </authorList>
    </citation>
    <scope>NUCLEOTIDE SEQUENCE [LARGE SCALE GENOMIC DNA]</scope>
    <source>
        <strain evidence="1 2">DSM 14954</strain>
    </source>
</reference>
<dbReference type="EMBL" id="RBIL01000001">
    <property type="protein sequence ID" value="RKQ91907.1"/>
    <property type="molecule type" value="Genomic_DNA"/>
</dbReference>
<accession>A0A660L9Y6</accession>
<keyword evidence="2" id="KW-1185">Reference proteome</keyword>
<comment type="caution">
    <text evidence="1">The sequence shown here is derived from an EMBL/GenBank/DDBJ whole genome shotgun (WGS) entry which is preliminary data.</text>
</comment>
<dbReference type="AlphaFoldDB" id="A0A660L9Y6"/>
<protein>
    <submittedName>
        <fullName evidence="1">Uncharacterized protein</fullName>
    </submittedName>
</protein>
<evidence type="ECO:0000313" key="1">
    <source>
        <dbReference type="EMBL" id="RKQ91907.1"/>
    </source>
</evidence>
<evidence type="ECO:0000313" key="2">
    <source>
        <dbReference type="Proteomes" id="UP000278962"/>
    </source>
</evidence>
<gene>
    <name evidence="1" type="ORF">C8N24_1741</name>
</gene>
<dbReference type="Proteomes" id="UP000278962">
    <property type="component" value="Unassembled WGS sequence"/>
</dbReference>